<proteinExistence type="predicted"/>
<dbReference type="EMBL" id="CP036526">
    <property type="protein sequence ID" value="QDT11641.1"/>
    <property type="molecule type" value="Genomic_DNA"/>
</dbReference>
<reference evidence="1 2" key="1">
    <citation type="submission" date="2019-02" db="EMBL/GenBank/DDBJ databases">
        <title>Deep-cultivation of Planctomycetes and their phenomic and genomic characterization uncovers novel biology.</title>
        <authorList>
            <person name="Wiegand S."/>
            <person name="Jogler M."/>
            <person name="Boedeker C."/>
            <person name="Pinto D."/>
            <person name="Vollmers J."/>
            <person name="Rivas-Marin E."/>
            <person name="Kohn T."/>
            <person name="Peeters S.H."/>
            <person name="Heuer A."/>
            <person name="Rast P."/>
            <person name="Oberbeckmann S."/>
            <person name="Bunk B."/>
            <person name="Jeske O."/>
            <person name="Meyerdierks A."/>
            <person name="Storesund J.E."/>
            <person name="Kallscheuer N."/>
            <person name="Luecker S."/>
            <person name="Lage O.M."/>
            <person name="Pohl T."/>
            <person name="Merkel B.J."/>
            <person name="Hornburger P."/>
            <person name="Mueller R.-W."/>
            <person name="Bruemmer F."/>
            <person name="Labrenz M."/>
            <person name="Spormann A.M."/>
            <person name="Op den Camp H."/>
            <person name="Overmann J."/>
            <person name="Amann R."/>
            <person name="Jetten M.S.M."/>
            <person name="Mascher T."/>
            <person name="Medema M.H."/>
            <person name="Devos D.P."/>
            <person name="Kaster A.-K."/>
            <person name="Ovreas L."/>
            <person name="Rohde M."/>
            <person name="Galperin M.Y."/>
            <person name="Jogler C."/>
        </authorList>
    </citation>
    <scope>NUCLEOTIDE SEQUENCE [LARGE SCALE GENOMIC DNA]</scope>
    <source>
        <strain evidence="1 2">K23_9</strain>
    </source>
</reference>
<dbReference type="RefSeq" id="WP_145419440.1">
    <property type="nucleotide sequence ID" value="NZ_CP036526.1"/>
</dbReference>
<protein>
    <recommendedName>
        <fullName evidence="3">Zinc-ribbon domain-containing protein</fullName>
    </recommendedName>
</protein>
<name>A0A517NWZ9_9BACT</name>
<evidence type="ECO:0008006" key="3">
    <source>
        <dbReference type="Google" id="ProtNLM"/>
    </source>
</evidence>
<dbReference type="AlphaFoldDB" id="A0A517NWZ9"/>
<accession>A0A517NWZ9</accession>
<dbReference type="OrthoDB" id="290113at2"/>
<evidence type="ECO:0000313" key="1">
    <source>
        <dbReference type="EMBL" id="QDT11641.1"/>
    </source>
</evidence>
<keyword evidence="2" id="KW-1185">Reference proteome</keyword>
<sequence>MANQPADLCARCRQPLPADSGYCMDCGFNNTDLVAKSYGVHQQADRRIERAKMLSKLFRFIRWSNWLR</sequence>
<evidence type="ECO:0000313" key="2">
    <source>
        <dbReference type="Proteomes" id="UP000319817"/>
    </source>
</evidence>
<organism evidence="1 2">
    <name type="scientific">Stieleria marina</name>
    <dbReference type="NCBI Taxonomy" id="1930275"/>
    <lineage>
        <taxon>Bacteria</taxon>
        <taxon>Pseudomonadati</taxon>
        <taxon>Planctomycetota</taxon>
        <taxon>Planctomycetia</taxon>
        <taxon>Pirellulales</taxon>
        <taxon>Pirellulaceae</taxon>
        <taxon>Stieleria</taxon>
    </lineage>
</organism>
<dbReference type="Proteomes" id="UP000319817">
    <property type="component" value="Chromosome"/>
</dbReference>
<gene>
    <name evidence="1" type="ORF">K239x_36410</name>
</gene>